<keyword evidence="1" id="KW-0472">Membrane</keyword>
<feature type="transmembrane region" description="Helical" evidence="1">
    <location>
        <begin position="21"/>
        <end position="41"/>
    </location>
</feature>
<keyword evidence="3" id="KW-1185">Reference proteome</keyword>
<evidence type="ECO:0000313" key="2">
    <source>
        <dbReference type="EMBL" id="GAA4392013.1"/>
    </source>
</evidence>
<feature type="transmembrane region" description="Helical" evidence="1">
    <location>
        <begin position="47"/>
        <end position="68"/>
    </location>
</feature>
<keyword evidence="1" id="KW-0812">Transmembrane</keyword>
<comment type="caution">
    <text evidence="2">The sequence shown here is derived from an EMBL/GenBank/DDBJ whole genome shotgun (WGS) entry which is preliminary data.</text>
</comment>
<dbReference type="Proteomes" id="UP001500454">
    <property type="component" value="Unassembled WGS sequence"/>
</dbReference>
<organism evidence="2 3">
    <name type="scientific">Hymenobacter koreensis</name>
    <dbReference type="NCBI Taxonomy" id="1084523"/>
    <lineage>
        <taxon>Bacteria</taxon>
        <taxon>Pseudomonadati</taxon>
        <taxon>Bacteroidota</taxon>
        <taxon>Cytophagia</taxon>
        <taxon>Cytophagales</taxon>
        <taxon>Hymenobacteraceae</taxon>
        <taxon>Hymenobacter</taxon>
    </lineage>
</organism>
<dbReference type="RefSeq" id="WP_345227447.1">
    <property type="nucleotide sequence ID" value="NZ_BAABHA010000015.1"/>
</dbReference>
<evidence type="ECO:0008006" key="4">
    <source>
        <dbReference type="Google" id="ProtNLM"/>
    </source>
</evidence>
<keyword evidence="1" id="KW-1133">Transmembrane helix</keyword>
<protein>
    <recommendedName>
        <fullName evidence="4">DUF3098 domain-containing protein</fullName>
    </recommendedName>
</protein>
<gene>
    <name evidence="2" type="ORF">GCM10023186_42010</name>
</gene>
<evidence type="ECO:0000313" key="3">
    <source>
        <dbReference type="Proteomes" id="UP001500454"/>
    </source>
</evidence>
<sequence>MNNTDKQTLKYQLIGTRRNAAIFFGSLALFVGGLIGLAVNGNGVDKVGISFAIGGGVIFLVNLGVTLFSEEKQRQRGE</sequence>
<evidence type="ECO:0000256" key="1">
    <source>
        <dbReference type="SAM" id="Phobius"/>
    </source>
</evidence>
<accession>A0ABP8JJW2</accession>
<name>A0ABP8JJW2_9BACT</name>
<reference evidence="3" key="1">
    <citation type="journal article" date="2019" name="Int. J. Syst. Evol. Microbiol.">
        <title>The Global Catalogue of Microorganisms (GCM) 10K type strain sequencing project: providing services to taxonomists for standard genome sequencing and annotation.</title>
        <authorList>
            <consortium name="The Broad Institute Genomics Platform"/>
            <consortium name="The Broad Institute Genome Sequencing Center for Infectious Disease"/>
            <person name="Wu L."/>
            <person name="Ma J."/>
        </authorList>
    </citation>
    <scope>NUCLEOTIDE SEQUENCE [LARGE SCALE GENOMIC DNA]</scope>
    <source>
        <strain evidence="3">JCM 17924</strain>
    </source>
</reference>
<dbReference type="EMBL" id="BAABHA010000015">
    <property type="protein sequence ID" value="GAA4392013.1"/>
    <property type="molecule type" value="Genomic_DNA"/>
</dbReference>
<proteinExistence type="predicted"/>